<proteinExistence type="predicted"/>
<dbReference type="AlphaFoldDB" id="A0A8S3QSH7"/>
<evidence type="ECO:0000313" key="2">
    <source>
        <dbReference type="Proteomes" id="UP000683360"/>
    </source>
</evidence>
<organism evidence="1 2">
    <name type="scientific">Mytilus edulis</name>
    <name type="common">Blue mussel</name>
    <dbReference type="NCBI Taxonomy" id="6550"/>
    <lineage>
        <taxon>Eukaryota</taxon>
        <taxon>Metazoa</taxon>
        <taxon>Spiralia</taxon>
        <taxon>Lophotrochozoa</taxon>
        <taxon>Mollusca</taxon>
        <taxon>Bivalvia</taxon>
        <taxon>Autobranchia</taxon>
        <taxon>Pteriomorphia</taxon>
        <taxon>Mytilida</taxon>
        <taxon>Mytiloidea</taxon>
        <taxon>Mytilidae</taxon>
        <taxon>Mytilinae</taxon>
        <taxon>Mytilus</taxon>
    </lineage>
</organism>
<dbReference type="SUPFAM" id="SSF57845">
    <property type="entry name" value="B-box zinc-binding domain"/>
    <property type="match status" value="1"/>
</dbReference>
<sequence>MAFGKVLYCGPCDFKHTDCIEALCFNVHRSLKVSRNHNVIIIEDHSALHTVMLDLVETQRCDQHDKPSKYICLLHDEIVCVKCIQRKHSQCTGWLTISEVADGVKSSVANQTIKQDLEGMIRNVEELIENHEKERIYTQNVCKTLKGEASILVQSIIQKVKDLEAEFVKTVDVQHQEISDNISSRTIELKGELQKVKMMKEKMNGIEG</sequence>
<dbReference type="Gene3D" id="3.30.160.60">
    <property type="entry name" value="Classic Zinc Finger"/>
    <property type="match status" value="1"/>
</dbReference>
<accession>A0A8S3QSH7</accession>
<evidence type="ECO:0000313" key="1">
    <source>
        <dbReference type="EMBL" id="CAG2198552.1"/>
    </source>
</evidence>
<name>A0A8S3QSH7_MYTED</name>
<dbReference type="EMBL" id="CAJPWZ010000685">
    <property type="protein sequence ID" value="CAG2198552.1"/>
    <property type="molecule type" value="Genomic_DNA"/>
</dbReference>
<reference evidence="1" key="1">
    <citation type="submission" date="2021-03" db="EMBL/GenBank/DDBJ databases">
        <authorList>
            <person name="Bekaert M."/>
        </authorList>
    </citation>
    <scope>NUCLEOTIDE SEQUENCE</scope>
</reference>
<protein>
    <recommendedName>
        <fullName evidence="3">B box-type domain-containing protein</fullName>
    </recommendedName>
</protein>
<comment type="caution">
    <text evidence="1">The sequence shown here is derived from an EMBL/GenBank/DDBJ whole genome shotgun (WGS) entry which is preliminary data.</text>
</comment>
<keyword evidence="2" id="KW-1185">Reference proteome</keyword>
<evidence type="ECO:0008006" key="3">
    <source>
        <dbReference type="Google" id="ProtNLM"/>
    </source>
</evidence>
<gene>
    <name evidence="1" type="ORF">MEDL_13296</name>
</gene>
<dbReference type="OrthoDB" id="6100019at2759"/>
<dbReference type="Proteomes" id="UP000683360">
    <property type="component" value="Unassembled WGS sequence"/>
</dbReference>